<sequence length="265" mass="29865">MFRSSASLALSFNGFQKLVVDVSVLPFPSLFEEVELLFRVPKDGANSVLLTLGNSDAEDSHANSLTVYLVEKEVVAVYKFSSVVIEILLGYPKSQAAEDLFVGQILKFTFNGANILDVISPSRLLHEDARVNDFWRNKMESSASFEVPNLQDIVRYPIRFWDQNSSFLVSHLNLLHPLAINKPFQMDLSFKLKLTSVGFHSQLYCLCQQIIGSIISIAFANTGFVIKLNLTDERRLMLTAGAKVVRHRDPAKINRWEQIEVRSSP</sequence>
<dbReference type="EMBL" id="JBJKFK010000392">
    <property type="protein sequence ID" value="KAL3317381.1"/>
    <property type="molecule type" value="Genomic_DNA"/>
</dbReference>
<reference evidence="1 2" key="1">
    <citation type="submission" date="2024-11" db="EMBL/GenBank/DDBJ databases">
        <title>Adaptive evolution of stress response genes in parasites aligns with host niche diversity.</title>
        <authorList>
            <person name="Hahn C."/>
            <person name="Resl P."/>
        </authorList>
    </citation>
    <scope>NUCLEOTIDE SEQUENCE [LARGE SCALE GENOMIC DNA]</scope>
    <source>
        <strain evidence="1">EGGRZ-B1_66</strain>
        <tissue evidence="1">Body</tissue>
    </source>
</reference>
<dbReference type="Proteomes" id="UP001626550">
    <property type="component" value="Unassembled WGS sequence"/>
</dbReference>
<evidence type="ECO:0000313" key="1">
    <source>
        <dbReference type="EMBL" id="KAL3317381.1"/>
    </source>
</evidence>
<protein>
    <submittedName>
        <fullName evidence="1">Uncharacterized protein</fullName>
    </submittedName>
</protein>
<dbReference type="AlphaFoldDB" id="A0ABD2QF53"/>
<name>A0ABD2QF53_9PLAT</name>
<gene>
    <name evidence="1" type="ORF">Ciccas_003965</name>
</gene>
<evidence type="ECO:0000313" key="2">
    <source>
        <dbReference type="Proteomes" id="UP001626550"/>
    </source>
</evidence>
<proteinExistence type="predicted"/>
<keyword evidence="2" id="KW-1185">Reference proteome</keyword>
<comment type="caution">
    <text evidence="1">The sequence shown here is derived from an EMBL/GenBank/DDBJ whole genome shotgun (WGS) entry which is preliminary data.</text>
</comment>
<organism evidence="1 2">
    <name type="scientific">Cichlidogyrus casuarinus</name>
    <dbReference type="NCBI Taxonomy" id="1844966"/>
    <lineage>
        <taxon>Eukaryota</taxon>
        <taxon>Metazoa</taxon>
        <taxon>Spiralia</taxon>
        <taxon>Lophotrochozoa</taxon>
        <taxon>Platyhelminthes</taxon>
        <taxon>Monogenea</taxon>
        <taxon>Monopisthocotylea</taxon>
        <taxon>Dactylogyridea</taxon>
        <taxon>Ancyrocephalidae</taxon>
        <taxon>Cichlidogyrus</taxon>
    </lineage>
</organism>
<accession>A0ABD2QF53</accession>